<organism evidence="1 2">
    <name type="scientific">Pistacia atlantica</name>
    <dbReference type="NCBI Taxonomy" id="434234"/>
    <lineage>
        <taxon>Eukaryota</taxon>
        <taxon>Viridiplantae</taxon>
        <taxon>Streptophyta</taxon>
        <taxon>Embryophyta</taxon>
        <taxon>Tracheophyta</taxon>
        <taxon>Spermatophyta</taxon>
        <taxon>Magnoliopsida</taxon>
        <taxon>eudicotyledons</taxon>
        <taxon>Gunneridae</taxon>
        <taxon>Pentapetalae</taxon>
        <taxon>rosids</taxon>
        <taxon>malvids</taxon>
        <taxon>Sapindales</taxon>
        <taxon>Anacardiaceae</taxon>
        <taxon>Pistacia</taxon>
    </lineage>
</organism>
<dbReference type="Proteomes" id="UP001164250">
    <property type="component" value="Chromosome 1"/>
</dbReference>
<keyword evidence="2" id="KW-1185">Reference proteome</keyword>
<dbReference type="EMBL" id="CM047897">
    <property type="protein sequence ID" value="KAJ0110912.1"/>
    <property type="molecule type" value="Genomic_DNA"/>
</dbReference>
<accession>A0ACC1C5R5</accession>
<comment type="caution">
    <text evidence="1">The sequence shown here is derived from an EMBL/GenBank/DDBJ whole genome shotgun (WGS) entry which is preliminary data.</text>
</comment>
<sequence>MSTRGVRLLNQAMETTRTVQHSLLCFPSDISNRFTTKCHVGIGDFKVSERPRKLLARLNTQFSDSEHQQYYVSPIKQFKKKEKENNSEIKLVKKKLKFIKKMSKDLSLFSLETSGIENGNSLVNEEKISGAVEVLQAQVQQLRTEQKELKRTMKEKKAQIKNTLRQKKGKQKSESSSSSSSSSSSESSGSENGEVIDMICLRSNVLEQSKNSEAEQKIKVATSGTRASLVQQEKSEETLGIGDMSSQNYRSGGECSSSNGCNKEQTESIAERTSAKKIEICMGGKCKKLGAEALLQEFGGKLGTEFAVSGCKCMGKCKDGPNLRVVDTPNGDQATRMLRPSINSLCIGVGLEDVDIILADILGKDKSNKYGMALS</sequence>
<evidence type="ECO:0000313" key="2">
    <source>
        <dbReference type="Proteomes" id="UP001164250"/>
    </source>
</evidence>
<protein>
    <submittedName>
        <fullName evidence="1">Uncharacterized protein</fullName>
    </submittedName>
</protein>
<gene>
    <name evidence="1" type="ORF">Patl1_00780</name>
</gene>
<evidence type="ECO:0000313" key="1">
    <source>
        <dbReference type="EMBL" id="KAJ0110912.1"/>
    </source>
</evidence>
<name>A0ACC1C5R5_9ROSI</name>
<reference evidence="2" key="1">
    <citation type="journal article" date="2023" name="G3 (Bethesda)">
        <title>Genome assembly and association tests identify interacting loci associated with vigor, precocity, and sex in interspecific pistachio rootstocks.</title>
        <authorList>
            <person name="Palmer W."/>
            <person name="Jacygrad E."/>
            <person name="Sagayaradj S."/>
            <person name="Cavanaugh K."/>
            <person name="Han R."/>
            <person name="Bertier L."/>
            <person name="Beede B."/>
            <person name="Kafkas S."/>
            <person name="Golino D."/>
            <person name="Preece J."/>
            <person name="Michelmore R."/>
        </authorList>
    </citation>
    <scope>NUCLEOTIDE SEQUENCE [LARGE SCALE GENOMIC DNA]</scope>
</reference>
<proteinExistence type="predicted"/>